<comment type="similarity">
    <text evidence="1">Belongs to the protein kinase superfamily. ADCK protein kinase family.</text>
</comment>
<organism evidence="3 4">
    <name type="scientific">Phycomyces blakesleeanus (strain ATCC 8743b / DSM 1359 / FGSC 10004 / NBRC 33097 / NRRL 1555)</name>
    <dbReference type="NCBI Taxonomy" id="763407"/>
    <lineage>
        <taxon>Eukaryota</taxon>
        <taxon>Fungi</taxon>
        <taxon>Fungi incertae sedis</taxon>
        <taxon>Mucoromycota</taxon>
        <taxon>Mucoromycotina</taxon>
        <taxon>Mucoromycetes</taxon>
        <taxon>Mucorales</taxon>
        <taxon>Phycomycetaceae</taxon>
        <taxon>Phycomyces</taxon>
    </lineage>
</organism>
<dbReference type="SUPFAM" id="SSF56112">
    <property type="entry name" value="Protein kinase-like (PK-like)"/>
    <property type="match status" value="1"/>
</dbReference>
<dbReference type="STRING" id="763407.A0A162US58"/>
<sequence length="543" mass="62729">MSRSRFTRRLFPLLTAGVVGTGIYAVDNWTDAKLIQRNCRTAYNGMAVAIDYKLNFQPTADRDIRPIEELHKRTANRLFDVFEKNGGLYIKMGQVIGTQAAILPLPYQERARRLFDSAPAVPFEAVERVFKEDFGCLPESVFDEFDKTPLASASIAQVHKARLKNGDIVAVKIQKPAIQKQINTDLFCYRVLAQVYEYMFDLPITWSTDYVEDHLRMEADFECEARNAMKAWKHIQDEPRLRGKVYIPKTYPELSSKRVLVCEWIDGVQLTDTASIAERHLDFNWAMKTAIMAFSSQIFKTGFVHGDPHPGNVLVRSHPDNPKHTQVVLIDHGLYIQESEKFRIEYCRMWEALFMLDIKTMQEICSSWGIHDANMFASLTLQKPFSPEKALHIQQSVDMRDVYDMQMNAKERIKHFLKDQSLFPREIIFVSRNMNIMRANNRQVGSPVNRINIMARWAVIGLNTSTSKGSWLQTVRLSWKSFLFESTLLLMTVTFWMVRFRDAVGRVVFGNKLNGFEDVLDKKMTEQLERQFGIKIDSSVFDG</sequence>
<reference evidence="4" key="1">
    <citation type="submission" date="2015-06" db="EMBL/GenBank/DDBJ databases">
        <title>Expansion of signal transduction pathways in fungi by whole-genome duplication.</title>
        <authorList>
            <consortium name="DOE Joint Genome Institute"/>
            <person name="Corrochano L.M."/>
            <person name="Kuo A."/>
            <person name="Marcet-Houben M."/>
            <person name="Polaino S."/>
            <person name="Salamov A."/>
            <person name="Villalobos J.M."/>
            <person name="Alvarez M.I."/>
            <person name="Avalos J."/>
            <person name="Benito E.P."/>
            <person name="Benoit I."/>
            <person name="Burger G."/>
            <person name="Camino L.P."/>
            <person name="Canovas D."/>
            <person name="Cerda-Olmedo E."/>
            <person name="Cheng J.-F."/>
            <person name="Dominguez A."/>
            <person name="Elias M."/>
            <person name="Eslava A.P."/>
            <person name="Glaser F."/>
            <person name="Grimwood J."/>
            <person name="Gutierrez G."/>
            <person name="Heitman J."/>
            <person name="Henrissat B."/>
            <person name="Iturriaga E.A."/>
            <person name="Lang B.F."/>
            <person name="Lavin J.L."/>
            <person name="Lee S."/>
            <person name="Li W."/>
            <person name="Lindquist E."/>
            <person name="Lopez-Garcia S."/>
            <person name="Luque E.M."/>
            <person name="Marcos A.T."/>
            <person name="Martin J."/>
            <person name="McCluskey K."/>
            <person name="Medina H.R."/>
            <person name="Miralles-Duran A."/>
            <person name="Miyazaki A."/>
            <person name="Munoz-Torres E."/>
            <person name="Oguiza J.A."/>
            <person name="Ohm R."/>
            <person name="Olmedo M."/>
            <person name="Orejas M."/>
            <person name="Ortiz-Castellanos L."/>
            <person name="Pisabarro A.G."/>
            <person name="Rodriguez-Romero J."/>
            <person name="Ruiz-Herrera J."/>
            <person name="Ruiz-Vazquez R."/>
            <person name="Sanz C."/>
            <person name="Schackwitz W."/>
            <person name="Schmutz J."/>
            <person name="Shahriari M."/>
            <person name="Shelest E."/>
            <person name="Silva-Franco F."/>
            <person name="Soanes D."/>
            <person name="Syed K."/>
            <person name="Tagua V.G."/>
            <person name="Talbot N.J."/>
            <person name="Thon M."/>
            <person name="De vries R.P."/>
            <person name="Wiebenga A."/>
            <person name="Yadav J.S."/>
            <person name="Braun E.L."/>
            <person name="Baker S."/>
            <person name="Garre V."/>
            <person name="Horwitz B."/>
            <person name="Torres-Martinez S."/>
            <person name="Idnurm A."/>
            <person name="Herrera-Estrella A."/>
            <person name="Gabaldon T."/>
            <person name="Grigoriev I.V."/>
        </authorList>
    </citation>
    <scope>NUCLEOTIDE SEQUENCE [LARGE SCALE GENOMIC DNA]</scope>
    <source>
        <strain evidence="4">NRRL 1555(-)</strain>
    </source>
</reference>
<dbReference type="InParanoid" id="A0A162US58"/>
<dbReference type="VEuPathDB" id="FungiDB:PHYBLDRAFT_131180"/>
<dbReference type="InterPro" id="IPR011009">
    <property type="entry name" value="Kinase-like_dom_sf"/>
</dbReference>
<dbReference type="AlphaFoldDB" id="A0A162US58"/>
<gene>
    <name evidence="3" type="ORF">PHYBLDRAFT_131180</name>
</gene>
<evidence type="ECO:0000313" key="3">
    <source>
        <dbReference type="EMBL" id="OAD77513.1"/>
    </source>
</evidence>
<dbReference type="GeneID" id="28990314"/>
<proteinExistence type="inferred from homology"/>
<dbReference type="OrthoDB" id="427480at2759"/>
<feature type="domain" description="ABC1 atypical kinase-like" evidence="2">
    <location>
        <begin position="114"/>
        <end position="364"/>
    </location>
</feature>
<dbReference type="CDD" id="cd13969">
    <property type="entry name" value="ADCK1-like"/>
    <property type="match status" value="1"/>
</dbReference>
<dbReference type="PANTHER" id="PTHR43173:SF37">
    <property type="entry name" value="ABC1 FAMILY PROTEIN C10F6.14C"/>
    <property type="match status" value="1"/>
</dbReference>
<protein>
    <recommendedName>
        <fullName evidence="2">ABC1 atypical kinase-like domain-containing protein</fullName>
    </recommendedName>
</protein>
<dbReference type="EMBL" id="KV440974">
    <property type="protein sequence ID" value="OAD77513.1"/>
    <property type="molecule type" value="Genomic_DNA"/>
</dbReference>
<dbReference type="InterPro" id="IPR051130">
    <property type="entry name" value="Mito_struct-func_regulator"/>
</dbReference>
<dbReference type="PANTHER" id="PTHR43173">
    <property type="entry name" value="ABC1 FAMILY PROTEIN"/>
    <property type="match status" value="1"/>
</dbReference>
<dbReference type="Proteomes" id="UP000077315">
    <property type="component" value="Unassembled WGS sequence"/>
</dbReference>
<dbReference type="InterPro" id="IPR045307">
    <property type="entry name" value="ADCK1_dom"/>
</dbReference>
<evidence type="ECO:0000313" key="4">
    <source>
        <dbReference type="Proteomes" id="UP000077315"/>
    </source>
</evidence>
<dbReference type="RefSeq" id="XP_018295553.1">
    <property type="nucleotide sequence ID" value="XM_018429408.1"/>
</dbReference>
<evidence type="ECO:0000256" key="1">
    <source>
        <dbReference type="ARBA" id="ARBA00009670"/>
    </source>
</evidence>
<accession>A0A162US58</accession>
<dbReference type="Pfam" id="PF03109">
    <property type="entry name" value="ABC1"/>
    <property type="match status" value="1"/>
</dbReference>
<dbReference type="InterPro" id="IPR004147">
    <property type="entry name" value="ABC1_dom"/>
</dbReference>
<evidence type="ECO:0000259" key="2">
    <source>
        <dbReference type="Pfam" id="PF03109"/>
    </source>
</evidence>
<name>A0A162US58_PHYB8</name>
<keyword evidence="4" id="KW-1185">Reference proteome</keyword>